<gene>
    <name evidence="2" type="ORF">EMWEY_00058930</name>
</gene>
<dbReference type="Proteomes" id="UP000030763">
    <property type="component" value="Unassembled WGS sequence"/>
</dbReference>
<dbReference type="VEuPathDB" id="ToxoDB:EMWEY_00058930"/>
<sequence>MKASETGEEEDPSLFVCEGGGKDNVKVVLHRST</sequence>
<proteinExistence type="predicted"/>
<organism evidence="2 3">
    <name type="scientific">Eimeria maxima</name>
    <name type="common">Coccidian parasite</name>
    <dbReference type="NCBI Taxonomy" id="5804"/>
    <lineage>
        <taxon>Eukaryota</taxon>
        <taxon>Sar</taxon>
        <taxon>Alveolata</taxon>
        <taxon>Apicomplexa</taxon>
        <taxon>Conoidasida</taxon>
        <taxon>Coccidia</taxon>
        <taxon>Eucoccidiorida</taxon>
        <taxon>Eimeriorina</taxon>
        <taxon>Eimeriidae</taxon>
        <taxon>Eimeria</taxon>
    </lineage>
</organism>
<evidence type="ECO:0000256" key="1">
    <source>
        <dbReference type="SAM" id="MobiDB-lite"/>
    </source>
</evidence>
<evidence type="ECO:0000313" key="3">
    <source>
        <dbReference type="Proteomes" id="UP000030763"/>
    </source>
</evidence>
<reference evidence="2" key="2">
    <citation type="submission" date="2013-10" db="EMBL/GenBank/DDBJ databases">
        <authorList>
            <person name="Aslett M."/>
        </authorList>
    </citation>
    <scope>NUCLEOTIDE SEQUENCE [LARGE SCALE GENOMIC DNA]</scope>
    <source>
        <strain evidence="2">Weybridge</strain>
    </source>
</reference>
<dbReference type="GeneID" id="25339879"/>
<feature type="region of interest" description="Disordered" evidence="1">
    <location>
        <begin position="1"/>
        <end position="20"/>
    </location>
</feature>
<accession>U6MDK4</accession>
<protein>
    <submittedName>
        <fullName evidence="2">Uncharacterized protein</fullName>
    </submittedName>
</protein>
<evidence type="ECO:0000313" key="2">
    <source>
        <dbReference type="EMBL" id="CDJ59760.1"/>
    </source>
</evidence>
<dbReference type="EMBL" id="HG720812">
    <property type="protein sequence ID" value="CDJ59760.1"/>
    <property type="molecule type" value="Genomic_DNA"/>
</dbReference>
<dbReference type="AlphaFoldDB" id="U6MDK4"/>
<name>U6MDK4_EIMMA</name>
<feature type="non-terminal residue" evidence="2">
    <location>
        <position position="33"/>
    </location>
</feature>
<feature type="compositionally biased region" description="Acidic residues" evidence="1">
    <location>
        <begin position="1"/>
        <end position="12"/>
    </location>
</feature>
<dbReference type="RefSeq" id="XP_013336405.1">
    <property type="nucleotide sequence ID" value="XM_013480951.1"/>
</dbReference>
<reference evidence="2" key="1">
    <citation type="submission" date="2013-10" db="EMBL/GenBank/DDBJ databases">
        <title>Genomic analysis of the causative agents of coccidiosis in chickens.</title>
        <authorList>
            <person name="Reid A.J."/>
            <person name="Blake D."/>
            <person name="Billington K."/>
            <person name="Browne H."/>
            <person name="Dunn M."/>
            <person name="Hung S."/>
            <person name="Kawahara F."/>
            <person name="Miranda-Saavedra D."/>
            <person name="Mourier T."/>
            <person name="Nagra H."/>
            <person name="Otto T.D."/>
            <person name="Rawlings N."/>
            <person name="Sanchez A."/>
            <person name="Sanders M."/>
            <person name="Subramaniam C."/>
            <person name="Tay Y."/>
            <person name="Dear P."/>
            <person name="Doerig C."/>
            <person name="Gruber A."/>
            <person name="Parkinson J."/>
            <person name="Shirley M."/>
            <person name="Wan K.L."/>
            <person name="Berriman M."/>
            <person name="Tomley F."/>
            <person name="Pain A."/>
        </authorList>
    </citation>
    <scope>NUCLEOTIDE SEQUENCE [LARGE SCALE GENOMIC DNA]</scope>
    <source>
        <strain evidence="2">Weybridge</strain>
    </source>
</reference>
<keyword evidence="3" id="KW-1185">Reference proteome</keyword>